<dbReference type="EMBL" id="CM009293">
    <property type="protein sequence ID" value="KAI9396481.1"/>
    <property type="molecule type" value="Genomic_DNA"/>
</dbReference>
<evidence type="ECO:0000313" key="1">
    <source>
        <dbReference type="EMBL" id="KAI9396481.1"/>
    </source>
</evidence>
<comment type="caution">
    <text evidence="1">The sequence shown here is derived from an EMBL/GenBank/DDBJ whole genome shotgun (WGS) entry which is preliminary data.</text>
</comment>
<name>A0ACC0T4K5_POPTR</name>
<organism evidence="1 2">
    <name type="scientific">Populus trichocarpa</name>
    <name type="common">Western balsam poplar</name>
    <name type="synonym">Populus balsamifera subsp. trichocarpa</name>
    <dbReference type="NCBI Taxonomy" id="3694"/>
    <lineage>
        <taxon>Eukaryota</taxon>
        <taxon>Viridiplantae</taxon>
        <taxon>Streptophyta</taxon>
        <taxon>Embryophyta</taxon>
        <taxon>Tracheophyta</taxon>
        <taxon>Spermatophyta</taxon>
        <taxon>Magnoliopsida</taxon>
        <taxon>eudicotyledons</taxon>
        <taxon>Gunneridae</taxon>
        <taxon>Pentapetalae</taxon>
        <taxon>rosids</taxon>
        <taxon>fabids</taxon>
        <taxon>Malpighiales</taxon>
        <taxon>Salicaceae</taxon>
        <taxon>Saliceae</taxon>
        <taxon>Populus</taxon>
    </lineage>
</organism>
<keyword evidence="2" id="KW-1185">Reference proteome</keyword>
<evidence type="ECO:0000313" key="2">
    <source>
        <dbReference type="Proteomes" id="UP000006729"/>
    </source>
</evidence>
<protein>
    <submittedName>
        <fullName evidence="1">Uncharacterized protein</fullName>
    </submittedName>
</protein>
<reference evidence="1 2" key="1">
    <citation type="journal article" date="2006" name="Science">
        <title>The genome of black cottonwood, Populus trichocarpa (Torr. &amp; Gray).</title>
        <authorList>
            <person name="Tuskan G.A."/>
            <person name="Difazio S."/>
            <person name="Jansson S."/>
            <person name="Bohlmann J."/>
            <person name="Grigoriev I."/>
            <person name="Hellsten U."/>
            <person name="Putnam N."/>
            <person name="Ralph S."/>
            <person name="Rombauts S."/>
            <person name="Salamov A."/>
            <person name="Schein J."/>
            <person name="Sterck L."/>
            <person name="Aerts A."/>
            <person name="Bhalerao R.R."/>
            <person name="Bhalerao R.P."/>
            <person name="Blaudez D."/>
            <person name="Boerjan W."/>
            <person name="Brun A."/>
            <person name="Brunner A."/>
            <person name="Busov V."/>
            <person name="Campbell M."/>
            <person name="Carlson J."/>
            <person name="Chalot M."/>
            <person name="Chapman J."/>
            <person name="Chen G.L."/>
            <person name="Cooper D."/>
            <person name="Coutinho P.M."/>
            <person name="Couturier J."/>
            <person name="Covert S."/>
            <person name="Cronk Q."/>
            <person name="Cunningham R."/>
            <person name="Davis J."/>
            <person name="Degroeve S."/>
            <person name="Dejardin A."/>
            <person name="Depamphilis C."/>
            <person name="Detter J."/>
            <person name="Dirks B."/>
            <person name="Dubchak I."/>
            <person name="Duplessis S."/>
            <person name="Ehlting J."/>
            <person name="Ellis B."/>
            <person name="Gendler K."/>
            <person name="Goodstein D."/>
            <person name="Gribskov M."/>
            <person name="Grimwood J."/>
            <person name="Groover A."/>
            <person name="Gunter L."/>
            <person name="Hamberger B."/>
            <person name="Heinze B."/>
            <person name="Helariutta Y."/>
            <person name="Henrissat B."/>
            <person name="Holligan D."/>
            <person name="Holt R."/>
            <person name="Huang W."/>
            <person name="Islam-Faridi N."/>
            <person name="Jones S."/>
            <person name="Jones-Rhoades M."/>
            <person name="Jorgensen R."/>
            <person name="Joshi C."/>
            <person name="Kangasjarvi J."/>
            <person name="Karlsson J."/>
            <person name="Kelleher C."/>
            <person name="Kirkpatrick R."/>
            <person name="Kirst M."/>
            <person name="Kohler A."/>
            <person name="Kalluri U."/>
            <person name="Larimer F."/>
            <person name="Leebens-Mack J."/>
            <person name="Leple J.C."/>
            <person name="Locascio P."/>
            <person name="Lou Y."/>
            <person name="Lucas S."/>
            <person name="Martin F."/>
            <person name="Montanini B."/>
            <person name="Napoli C."/>
            <person name="Nelson D.R."/>
            <person name="Nelson C."/>
            <person name="Nieminen K."/>
            <person name="Nilsson O."/>
            <person name="Pereda V."/>
            <person name="Peter G."/>
            <person name="Philippe R."/>
            <person name="Pilate G."/>
            <person name="Poliakov A."/>
            <person name="Razumovskaya J."/>
            <person name="Richardson P."/>
            <person name="Rinaldi C."/>
            <person name="Ritland K."/>
            <person name="Rouze P."/>
            <person name="Ryaboy D."/>
            <person name="Schmutz J."/>
            <person name="Schrader J."/>
            <person name="Segerman B."/>
            <person name="Shin H."/>
            <person name="Siddiqui A."/>
            <person name="Sterky F."/>
            <person name="Terry A."/>
            <person name="Tsai C.J."/>
            <person name="Uberbacher E."/>
            <person name="Unneberg P."/>
            <person name="Vahala J."/>
            <person name="Wall K."/>
            <person name="Wessler S."/>
            <person name="Yang G."/>
            <person name="Yin T."/>
            <person name="Douglas C."/>
            <person name="Marra M."/>
            <person name="Sandberg G."/>
            <person name="Van de Peer Y."/>
            <person name="Rokhsar D."/>
        </authorList>
    </citation>
    <scope>NUCLEOTIDE SEQUENCE [LARGE SCALE GENOMIC DNA]</scope>
    <source>
        <strain evidence="2">cv. Nisqually</strain>
    </source>
</reference>
<gene>
    <name evidence="1" type="ORF">POPTR_004G135050v4</name>
</gene>
<dbReference type="Proteomes" id="UP000006729">
    <property type="component" value="Chromosome 4"/>
</dbReference>
<proteinExistence type="predicted"/>
<sequence>MLHCRLSIILRFSNVTQLRPSLLMWKPRHCKKCKVFGHKCHTQASKKVKGDALPVASTTADPTLTTSPAPLEPSMQAPQEPQELGLNNIKRRACWEKTTSPKGTGSVHY</sequence>
<accession>A0ACC0T4K5</accession>